<keyword evidence="4" id="KW-1185">Reference proteome</keyword>
<dbReference type="Gene3D" id="2.170.16.10">
    <property type="entry name" value="Hedgehog/Intein (Hint) domain"/>
    <property type="match status" value="1"/>
</dbReference>
<protein>
    <recommendedName>
        <fullName evidence="2">Hint domain-containing protein</fullName>
    </recommendedName>
</protein>
<dbReference type="PROSITE" id="PS50817">
    <property type="entry name" value="INTEIN_N_TER"/>
    <property type="match status" value="1"/>
</dbReference>
<dbReference type="InterPro" id="IPR003587">
    <property type="entry name" value="Hint_dom_N"/>
</dbReference>
<dbReference type="NCBIfam" id="TIGR01445">
    <property type="entry name" value="intein_Nterm"/>
    <property type="match status" value="1"/>
</dbReference>
<feature type="domain" description="Hint" evidence="2">
    <location>
        <begin position="388"/>
        <end position="479"/>
    </location>
</feature>
<evidence type="ECO:0000313" key="3">
    <source>
        <dbReference type="EMBL" id="ATQ42408.1"/>
    </source>
</evidence>
<dbReference type="GO" id="GO:0016539">
    <property type="term" value="P:intein-mediated protein splicing"/>
    <property type="evidence" value="ECO:0007669"/>
    <property type="project" value="InterPro"/>
</dbReference>
<dbReference type="AlphaFoldDB" id="A0A2D2AWL8"/>
<gene>
    <name evidence="3" type="ORF">CSW64_08265</name>
</gene>
<organism evidence="3 4">
    <name type="scientific">Caulobacter mirabilis</name>
    <dbReference type="NCBI Taxonomy" id="69666"/>
    <lineage>
        <taxon>Bacteria</taxon>
        <taxon>Pseudomonadati</taxon>
        <taxon>Pseudomonadota</taxon>
        <taxon>Alphaproteobacteria</taxon>
        <taxon>Caulobacterales</taxon>
        <taxon>Caulobacteraceae</taxon>
        <taxon>Caulobacter</taxon>
    </lineage>
</organism>
<evidence type="ECO:0000256" key="1">
    <source>
        <dbReference type="SAM" id="SignalP"/>
    </source>
</evidence>
<reference evidence="3 4" key="1">
    <citation type="submission" date="2017-10" db="EMBL/GenBank/DDBJ databases">
        <title>Genome sequence of Caulobacter mirabilis FWC38.</title>
        <authorList>
            <person name="Fiebig A."/>
            <person name="Crosson S."/>
        </authorList>
    </citation>
    <scope>NUCLEOTIDE SEQUENCE [LARGE SCALE GENOMIC DNA]</scope>
    <source>
        <strain evidence="3 4">FWC 38</strain>
    </source>
</reference>
<keyword evidence="1" id="KW-0732">Signal</keyword>
<dbReference type="CDD" id="cd00081">
    <property type="entry name" value="Hint"/>
    <property type="match status" value="1"/>
</dbReference>
<name>A0A2D2AWL8_9CAUL</name>
<evidence type="ECO:0000259" key="2">
    <source>
        <dbReference type="SMART" id="SM00306"/>
    </source>
</evidence>
<dbReference type="KEGG" id="cmb:CSW64_08265"/>
<feature type="signal peptide" evidence="1">
    <location>
        <begin position="1"/>
        <end position="25"/>
    </location>
</feature>
<dbReference type="InterPro" id="IPR006141">
    <property type="entry name" value="Intein_N"/>
</dbReference>
<proteinExistence type="predicted"/>
<dbReference type="SUPFAM" id="SSF51294">
    <property type="entry name" value="Hedgehog/intein (Hint) domain"/>
    <property type="match status" value="1"/>
</dbReference>
<accession>A0A2D2AWL8</accession>
<dbReference type="RefSeq" id="WP_099621665.1">
    <property type="nucleotide sequence ID" value="NZ_CP024201.1"/>
</dbReference>
<dbReference type="EMBL" id="CP024201">
    <property type="protein sequence ID" value="ATQ42408.1"/>
    <property type="molecule type" value="Genomic_DNA"/>
</dbReference>
<dbReference type="InterPro" id="IPR036844">
    <property type="entry name" value="Hint_dom_sf"/>
</dbReference>
<evidence type="ECO:0000313" key="4">
    <source>
        <dbReference type="Proteomes" id="UP000228945"/>
    </source>
</evidence>
<sequence>MSSLRTLLIAGASAGLLLSAGAAVAGSPAKSPLKAPPMTSQDKSDLAAVLALAPAGQPTALDMSNPVHYRFFVRQMKAAGVTPDRYPQLFKVTEQARKAKPPAVERRPMTVLAAQGLPGITPIQTLTAIGTDDGTNYFASAISSVPQTPYFSQLVVQLYDSGGNPIGQPASSSSATQPASNVNAIANGASSTSYAAVQGVATYFWQDQFGKAYHGFVEGVVTTAPTSITNLAPMPGTGQSITKLCLGRTGTDCTYSPPGGTGTNVLMPVQGSITFASAINTSPSTQTSLITMARPDTGQGGGCTIASTDNFFADPNTVINGGTISWNLNPAHFQPAVGCLVPNSTAIYTLTLGLAVANQATFVTITSDPNTDPQDPYFKIIPELQVFFSCLAEGTLVTLADGSKVAIEDLKEGALVRVAGGRTLAVESKLKGTEEAPMIRLKTAGGREVLITDGHPVIVAGKPVLAGLVRVGQKVTIEGGVDAVVSVEREAYAKPVWNLNLGAPPASLNDPKVTGSAFYAGGILVGDNVMQFVENRKQQKARAAVAVQRVPPEWRQDVVSAIKDGN</sequence>
<feature type="chain" id="PRO_5013857540" description="Hint domain-containing protein" evidence="1">
    <location>
        <begin position="26"/>
        <end position="566"/>
    </location>
</feature>
<dbReference type="OrthoDB" id="6305173at2"/>
<dbReference type="SMART" id="SM00306">
    <property type="entry name" value="HintN"/>
    <property type="match status" value="1"/>
</dbReference>
<dbReference type="Proteomes" id="UP000228945">
    <property type="component" value="Chromosome"/>
</dbReference>